<evidence type="ECO:0000259" key="14">
    <source>
        <dbReference type="PROSITE" id="PS50885"/>
    </source>
</evidence>
<dbReference type="InterPro" id="IPR050351">
    <property type="entry name" value="BphY/WalK/GraS-like"/>
</dbReference>
<keyword evidence="11 12" id="KW-0472">Membrane</keyword>
<proteinExistence type="predicted"/>
<dbReference type="CDD" id="cd00082">
    <property type="entry name" value="HisKA"/>
    <property type="match status" value="1"/>
</dbReference>
<dbReference type="SUPFAM" id="SSF158472">
    <property type="entry name" value="HAMP domain-like"/>
    <property type="match status" value="1"/>
</dbReference>
<organism evidence="15 16">
    <name type="scientific">Paenibacillus residui</name>
    <dbReference type="NCBI Taxonomy" id="629724"/>
    <lineage>
        <taxon>Bacteria</taxon>
        <taxon>Bacillati</taxon>
        <taxon>Bacillota</taxon>
        <taxon>Bacilli</taxon>
        <taxon>Bacillales</taxon>
        <taxon>Paenibacillaceae</taxon>
        <taxon>Paenibacillus</taxon>
    </lineage>
</organism>
<keyword evidence="12" id="KW-1133">Transmembrane helix</keyword>
<evidence type="ECO:0000256" key="3">
    <source>
        <dbReference type="ARBA" id="ARBA00012438"/>
    </source>
</evidence>
<evidence type="ECO:0000256" key="2">
    <source>
        <dbReference type="ARBA" id="ARBA00004651"/>
    </source>
</evidence>
<evidence type="ECO:0000313" key="15">
    <source>
        <dbReference type="EMBL" id="MFD0870413.1"/>
    </source>
</evidence>
<dbReference type="PANTHER" id="PTHR45453:SF1">
    <property type="entry name" value="PHOSPHATE REGULON SENSOR PROTEIN PHOR"/>
    <property type="match status" value="1"/>
</dbReference>
<keyword evidence="4" id="KW-1003">Cell membrane</keyword>
<evidence type="ECO:0000256" key="8">
    <source>
        <dbReference type="ARBA" id="ARBA00022777"/>
    </source>
</evidence>
<dbReference type="InterPro" id="IPR036890">
    <property type="entry name" value="HATPase_C_sf"/>
</dbReference>
<evidence type="ECO:0000256" key="7">
    <source>
        <dbReference type="ARBA" id="ARBA00022741"/>
    </source>
</evidence>
<dbReference type="InterPro" id="IPR003660">
    <property type="entry name" value="HAMP_dom"/>
</dbReference>
<comment type="subcellular location">
    <subcellularLocation>
        <location evidence="2">Cell membrane</location>
        <topology evidence="2">Multi-pass membrane protein</topology>
    </subcellularLocation>
</comment>
<evidence type="ECO:0000256" key="12">
    <source>
        <dbReference type="SAM" id="Phobius"/>
    </source>
</evidence>
<comment type="catalytic activity">
    <reaction evidence="1">
        <text>ATP + protein L-histidine = ADP + protein N-phospho-L-histidine.</text>
        <dbReference type="EC" id="2.7.13.3"/>
    </reaction>
</comment>
<dbReference type="Gene3D" id="3.30.565.10">
    <property type="entry name" value="Histidine kinase-like ATPase, C-terminal domain"/>
    <property type="match status" value="1"/>
</dbReference>
<dbReference type="Pfam" id="PF00672">
    <property type="entry name" value="HAMP"/>
    <property type="match status" value="1"/>
</dbReference>
<evidence type="ECO:0000256" key="6">
    <source>
        <dbReference type="ARBA" id="ARBA00022679"/>
    </source>
</evidence>
<keyword evidence="5" id="KW-0597">Phosphoprotein</keyword>
<dbReference type="GO" id="GO:0016301">
    <property type="term" value="F:kinase activity"/>
    <property type="evidence" value="ECO:0007669"/>
    <property type="project" value="UniProtKB-KW"/>
</dbReference>
<dbReference type="EC" id="2.7.13.3" evidence="3"/>
<dbReference type="CDD" id="cd06225">
    <property type="entry name" value="HAMP"/>
    <property type="match status" value="1"/>
</dbReference>
<accession>A0ABW3DA77</accession>
<dbReference type="PRINTS" id="PR00344">
    <property type="entry name" value="BCTRLSENSOR"/>
</dbReference>
<dbReference type="SUPFAM" id="SSF55874">
    <property type="entry name" value="ATPase domain of HSP90 chaperone/DNA topoisomerase II/histidine kinase"/>
    <property type="match status" value="1"/>
</dbReference>
<evidence type="ECO:0000256" key="10">
    <source>
        <dbReference type="ARBA" id="ARBA00023012"/>
    </source>
</evidence>
<keyword evidence="10" id="KW-0902">Two-component regulatory system</keyword>
<sequence length="494" mass="55888">MKRNSSFRKQFIFALILTLVLSLVCTAATWGASLYYLLSNEDGFLRPANYYEQKIPQIIQFANRNHDKLLSPSFKPQLEQIIPLEGIDYQVVDLSGQIVYGWEGRRLLSEPGDIARKLNTSEQVDGYFIRYFPILDQEDRLSGVFVLRYALSLLYSNQPVNAKLLLFVFGNMAAPFLFILLFTILFARRIGKRLEPPIAKLIDGAERIRQNDLDFALSDVGGSKELTQLASAFEDMRRALHTSLTAQWQMDQERRDMVAAIAHDLRTPLTIIQGHVDNLLESKDKQAERLDKYLHTIRKSTSRAVRLLDDMNLVSEIDQPDFRLKKQPVDLAAFCREKAEEYQLMCAAKRIEFEAAFHMSDDHVGRIDADVHRLEQMMDNVIANSIRFTPEGGRIRWRINIGPETAVIETADSGPGFTEADLRYLFDKFYQGDPSRSTAKGHAGIGLYIVKTLAEKHGGSVAAGNLPEGGAYVQIILKVQHPTSSSESVKSINK</sequence>
<evidence type="ECO:0000256" key="5">
    <source>
        <dbReference type="ARBA" id="ARBA00022553"/>
    </source>
</evidence>
<feature type="domain" description="HAMP" evidence="14">
    <location>
        <begin position="192"/>
        <end position="245"/>
    </location>
</feature>
<dbReference type="PROSITE" id="PS50109">
    <property type="entry name" value="HIS_KIN"/>
    <property type="match status" value="1"/>
</dbReference>
<dbReference type="Pfam" id="PF02518">
    <property type="entry name" value="HATPase_c"/>
    <property type="match status" value="1"/>
</dbReference>
<dbReference type="InterPro" id="IPR005467">
    <property type="entry name" value="His_kinase_dom"/>
</dbReference>
<dbReference type="Gene3D" id="6.10.340.10">
    <property type="match status" value="1"/>
</dbReference>
<dbReference type="Proteomes" id="UP001597120">
    <property type="component" value="Unassembled WGS sequence"/>
</dbReference>
<dbReference type="SMART" id="SM00304">
    <property type="entry name" value="HAMP"/>
    <property type="match status" value="1"/>
</dbReference>
<dbReference type="PANTHER" id="PTHR45453">
    <property type="entry name" value="PHOSPHATE REGULON SENSOR PROTEIN PHOR"/>
    <property type="match status" value="1"/>
</dbReference>
<evidence type="ECO:0000256" key="4">
    <source>
        <dbReference type="ARBA" id="ARBA00022475"/>
    </source>
</evidence>
<evidence type="ECO:0000256" key="1">
    <source>
        <dbReference type="ARBA" id="ARBA00000085"/>
    </source>
</evidence>
<dbReference type="PROSITE" id="PS50885">
    <property type="entry name" value="HAMP"/>
    <property type="match status" value="1"/>
</dbReference>
<gene>
    <name evidence="15" type="ORF">ACFQ03_14750</name>
</gene>
<reference evidence="16" key="1">
    <citation type="journal article" date="2019" name="Int. J. Syst. Evol. Microbiol.">
        <title>The Global Catalogue of Microorganisms (GCM) 10K type strain sequencing project: providing services to taxonomists for standard genome sequencing and annotation.</title>
        <authorList>
            <consortium name="The Broad Institute Genomics Platform"/>
            <consortium name="The Broad Institute Genome Sequencing Center for Infectious Disease"/>
            <person name="Wu L."/>
            <person name="Ma J."/>
        </authorList>
    </citation>
    <scope>NUCLEOTIDE SEQUENCE [LARGE SCALE GENOMIC DNA]</scope>
    <source>
        <strain evidence="16">CCUG 57263</strain>
    </source>
</reference>
<evidence type="ECO:0000256" key="9">
    <source>
        <dbReference type="ARBA" id="ARBA00022840"/>
    </source>
</evidence>
<keyword evidence="16" id="KW-1185">Reference proteome</keyword>
<keyword evidence="7" id="KW-0547">Nucleotide-binding</keyword>
<dbReference type="SMART" id="SM00387">
    <property type="entry name" value="HATPase_c"/>
    <property type="match status" value="1"/>
</dbReference>
<dbReference type="SMART" id="SM00388">
    <property type="entry name" value="HisKA"/>
    <property type="match status" value="1"/>
</dbReference>
<dbReference type="InterPro" id="IPR036097">
    <property type="entry name" value="HisK_dim/P_sf"/>
</dbReference>
<keyword evidence="6" id="KW-0808">Transferase</keyword>
<name>A0ABW3DA77_9BACL</name>
<keyword evidence="8 15" id="KW-0418">Kinase</keyword>
<feature type="domain" description="Histidine kinase" evidence="13">
    <location>
        <begin position="260"/>
        <end position="481"/>
    </location>
</feature>
<dbReference type="EMBL" id="JBHTIU010000047">
    <property type="protein sequence ID" value="MFD0870413.1"/>
    <property type="molecule type" value="Genomic_DNA"/>
</dbReference>
<dbReference type="InterPro" id="IPR003661">
    <property type="entry name" value="HisK_dim/P_dom"/>
</dbReference>
<keyword evidence="12" id="KW-0812">Transmembrane</keyword>
<dbReference type="Pfam" id="PF00512">
    <property type="entry name" value="HisKA"/>
    <property type="match status" value="1"/>
</dbReference>
<comment type="caution">
    <text evidence="15">The sequence shown here is derived from an EMBL/GenBank/DDBJ whole genome shotgun (WGS) entry which is preliminary data.</text>
</comment>
<evidence type="ECO:0000256" key="11">
    <source>
        <dbReference type="ARBA" id="ARBA00023136"/>
    </source>
</evidence>
<keyword evidence="9" id="KW-0067">ATP-binding</keyword>
<dbReference type="RefSeq" id="WP_379289056.1">
    <property type="nucleotide sequence ID" value="NZ_JBHTIU010000047.1"/>
</dbReference>
<dbReference type="InterPro" id="IPR004358">
    <property type="entry name" value="Sig_transdc_His_kin-like_C"/>
</dbReference>
<feature type="transmembrane region" description="Helical" evidence="12">
    <location>
        <begin position="164"/>
        <end position="187"/>
    </location>
</feature>
<evidence type="ECO:0000313" key="16">
    <source>
        <dbReference type="Proteomes" id="UP001597120"/>
    </source>
</evidence>
<dbReference type="InterPro" id="IPR003594">
    <property type="entry name" value="HATPase_dom"/>
</dbReference>
<protein>
    <recommendedName>
        <fullName evidence="3">histidine kinase</fullName>
        <ecNumber evidence="3">2.7.13.3</ecNumber>
    </recommendedName>
</protein>
<evidence type="ECO:0000259" key="13">
    <source>
        <dbReference type="PROSITE" id="PS50109"/>
    </source>
</evidence>
<dbReference type="SUPFAM" id="SSF47384">
    <property type="entry name" value="Homodimeric domain of signal transducing histidine kinase"/>
    <property type="match status" value="1"/>
</dbReference>
<dbReference type="Gene3D" id="1.10.287.130">
    <property type="match status" value="1"/>
</dbReference>